<evidence type="ECO:0000313" key="18">
    <source>
        <dbReference type="Proteomes" id="UP000253915"/>
    </source>
</evidence>
<dbReference type="GeneID" id="69510993"/>
<dbReference type="EMBL" id="PPTU01000002">
    <property type="protein sequence ID" value="RDB72919.1"/>
    <property type="molecule type" value="Genomic_DNA"/>
</dbReference>
<evidence type="ECO:0000313" key="11">
    <source>
        <dbReference type="EMBL" id="RDB72919.1"/>
    </source>
</evidence>
<dbReference type="AlphaFoldDB" id="A0A369MNB1"/>
<dbReference type="Proteomes" id="UP000253915">
    <property type="component" value="Unassembled WGS sequence"/>
</dbReference>
<dbReference type="Proteomes" id="UP000253970">
    <property type="component" value="Unassembled WGS sequence"/>
</dbReference>
<reference evidence="16 17" key="2">
    <citation type="journal article" date="2018" name="Elife">
        <title>Discovery and characterization of a prevalent human gut bacterial enzyme sufficient for the inactivation of a family of plant toxins.</title>
        <authorList>
            <person name="Koppel N."/>
            <person name="Bisanz J.E."/>
            <person name="Pandelia M.E."/>
            <person name="Turnbaugh P.J."/>
            <person name="Balskus E.P."/>
        </authorList>
    </citation>
    <scope>NUCLEOTIDE SEQUENCE [LARGE SCALE GENOMIC DNA]</scope>
    <source>
        <strain evidence="14 18">16A</strain>
        <strain evidence="13 17">FAA1-1-60AUCSF</strain>
        <strain evidence="12 16">MR1 #12</strain>
        <strain evidence="11 19">W1 BHI 6</strain>
    </source>
</reference>
<comment type="function">
    <text evidence="8">This enzyme is involved in nucleotide metabolism: it produces dUMP, the immediate precursor of thymidine nucleotides and it decreases the intracellular concentration of dUTP so that uracil cannot be incorporated into DNA.</text>
</comment>
<evidence type="ECO:0000313" key="19">
    <source>
        <dbReference type="Proteomes" id="UP000253970"/>
    </source>
</evidence>
<evidence type="ECO:0000313" key="14">
    <source>
        <dbReference type="EMBL" id="RDC35405.1"/>
    </source>
</evidence>
<dbReference type="HAMAP" id="MF_00116">
    <property type="entry name" value="dUTPase_bact"/>
    <property type="match status" value="1"/>
</dbReference>
<evidence type="ECO:0000313" key="10">
    <source>
        <dbReference type="EMBL" id="MVN31704.1"/>
    </source>
</evidence>
<dbReference type="OMA" id="RSGMGHK"/>
<evidence type="ECO:0000256" key="4">
    <source>
        <dbReference type="ARBA" id="ARBA00022801"/>
    </source>
</evidence>
<sequence>MIERVSIPLQQIDPDLPVPAYAYVGDAGVDLRATCDDILKPFERKLVPCGIAVAIPSGYAGFVLPRSGLAIKHGVSLVNAPGLIDSNYRGEIQAILVNLDPQSEFAIKRGDRIAQLVVMRVPDAAFDVCAELPDTERGAGGFGSSGVSL</sequence>
<dbReference type="FunFam" id="2.70.40.10:FF:000008">
    <property type="entry name" value="Deoxyuridine 5'-triphosphate nucleotidohydrolase"/>
    <property type="match status" value="1"/>
</dbReference>
<dbReference type="EMBL" id="VEVP01000066">
    <property type="protein sequence ID" value="TNU88351.1"/>
    <property type="molecule type" value="Genomic_DNA"/>
</dbReference>
<protein>
    <recommendedName>
        <fullName evidence="8">Deoxyuridine 5'-triphosphate nucleotidohydrolase</fullName>
        <shortName evidence="8">dUTPase</shortName>
        <ecNumber evidence="8">3.6.1.23</ecNumber>
    </recommendedName>
    <alternativeName>
        <fullName evidence="8">dUTP pyrophosphatase</fullName>
    </alternativeName>
</protein>
<dbReference type="EMBL" id="PPTX01000001">
    <property type="protein sequence ID" value="RDB82010.1"/>
    <property type="molecule type" value="Genomic_DNA"/>
</dbReference>
<evidence type="ECO:0000313" key="15">
    <source>
        <dbReference type="EMBL" id="TNU88351.1"/>
    </source>
</evidence>
<evidence type="ECO:0000256" key="8">
    <source>
        <dbReference type="HAMAP-Rule" id="MF_00116"/>
    </source>
</evidence>
<comment type="caution">
    <text evidence="11">The sequence shown here is derived from an EMBL/GenBank/DDBJ whole genome shotgun (WGS) entry which is preliminary data.</text>
</comment>
<gene>
    <name evidence="8" type="primary">dut</name>
    <name evidence="14" type="ORF">C1853_12900</name>
    <name evidence="13" type="ORF">C1871_00600</name>
    <name evidence="12" type="ORF">C1872_00970</name>
    <name evidence="11" type="ORF">C1875_02645</name>
    <name evidence="15" type="ORF">FIC87_14625</name>
    <name evidence="10" type="ORF">GO726_00720</name>
</gene>
<dbReference type="GO" id="GO:0046081">
    <property type="term" value="P:dUTP catabolic process"/>
    <property type="evidence" value="ECO:0007669"/>
    <property type="project" value="InterPro"/>
</dbReference>
<dbReference type="InterPro" id="IPR036157">
    <property type="entry name" value="dUTPase-like_sf"/>
</dbReference>
<dbReference type="InterPro" id="IPR008181">
    <property type="entry name" value="dUTPase"/>
</dbReference>
<dbReference type="UniPathway" id="UPA00610">
    <property type="reaction ID" value="UER00666"/>
</dbReference>
<keyword evidence="5 8" id="KW-0460">Magnesium</keyword>
<dbReference type="SUPFAM" id="SSF51283">
    <property type="entry name" value="dUTPase-like"/>
    <property type="match status" value="1"/>
</dbReference>
<reference evidence="15" key="3">
    <citation type="submission" date="2019-06" db="EMBL/GenBank/DDBJ databases">
        <authorList>
            <person name="Bisanz J.E."/>
            <person name="Turnbaugh P.J."/>
        </authorList>
    </citation>
    <scope>NUCLEOTIDE SEQUENCE</scope>
    <source>
        <strain evidence="15">SECO-MT75m2</strain>
    </source>
</reference>
<dbReference type="GO" id="GO:0004170">
    <property type="term" value="F:dUTP diphosphatase activity"/>
    <property type="evidence" value="ECO:0007669"/>
    <property type="project" value="UniProtKB-UniRule"/>
</dbReference>
<reference evidence="15 20" key="1">
    <citation type="journal article" date="2005" name="Appl. Environ. Microbiol.">
        <title>Intestinal bacterial communities that produce active estrogen-like compounds enterodiol and enterolactone in humans.</title>
        <authorList>
            <person name="Clavel T."/>
            <person name="Henderson G."/>
            <person name="Alpert C.A."/>
            <person name="Philippe C."/>
            <person name="Rigottier-Gois L."/>
            <person name="Dore J."/>
            <person name="Blaut M."/>
        </authorList>
    </citation>
    <scope>NUCLEOTIDE SEQUENCE [LARGE SCALE GENOMIC DNA]</scope>
    <source>
        <strain evidence="15 20">SECO-MT75m2</strain>
    </source>
</reference>
<keyword evidence="6 8" id="KW-0546">Nucleotide metabolism</keyword>
<feature type="binding site" evidence="8">
    <location>
        <begin position="83"/>
        <end position="85"/>
    </location>
    <ligand>
        <name>substrate</name>
    </ligand>
</feature>
<dbReference type="InterPro" id="IPR029054">
    <property type="entry name" value="dUTPase-like"/>
</dbReference>
<evidence type="ECO:0000313" key="17">
    <source>
        <dbReference type="Proteomes" id="UP000253857"/>
    </source>
</evidence>
<keyword evidence="4 8" id="KW-0378">Hydrolase</keyword>
<dbReference type="Pfam" id="PF00692">
    <property type="entry name" value="dUTPase"/>
    <property type="match status" value="1"/>
</dbReference>
<reference evidence="10 21" key="4">
    <citation type="submission" date="2019-11" db="EMBL/GenBank/DDBJ databases">
        <title>Whole genome shotgun sequencing (WGS) data from Adlercreutzia equolifaciens ResAG-91, Eggerthella lenta MRI-F36, MRI-F37, MRI-F40, ResAG-49, ResAG-88, ResAG-121, ResAG-145, and Gordonibacter sp. ResAG-5, ResAG-26, ResAG-43, ResAG-50, ResAG-59.</title>
        <authorList>
            <person name="Stoll D.A."/>
            <person name="Danylec N."/>
            <person name="Franz C.M.A.P."/>
            <person name="Huch M."/>
        </authorList>
    </citation>
    <scope>NUCLEOTIDE SEQUENCE [LARGE SCALE GENOMIC DNA]</scope>
    <source>
        <strain evidence="10 21">ResAG-88</strain>
    </source>
</reference>
<evidence type="ECO:0000313" key="20">
    <source>
        <dbReference type="Proteomes" id="UP000312594"/>
    </source>
</evidence>
<dbReference type="RefSeq" id="WP_009307017.1">
    <property type="nucleotide sequence ID" value="NZ_AP025575.1"/>
</dbReference>
<dbReference type="Proteomes" id="UP000312594">
    <property type="component" value="Unassembled WGS sequence"/>
</dbReference>
<accession>A0A369MNB1</accession>
<dbReference type="EC" id="3.6.1.23" evidence="8"/>
<evidence type="ECO:0000256" key="7">
    <source>
        <dbReference type="ARBA" id="ARBA00047686"/>
    </source>
</evidence>
<feature type="binding site" evidence="8">
    <location>
        <position position="79"/>
    </location>
    <ligand>
        <name>substrate</name>
    </ligand>
</feature>
<dbReference type="NCBIfam" id="NF001862">
    <property type="entry name" value="PRK00601.1"/>
    <property type="match status" value="1"/>
</dbReference>
<dbReference type="PANTHER" id="PTHR11241">
    <property type="entry name" value="DEOXYURIDINE 5'-TRIPHOSPHATE NUCLEOTIDOHYDROLASE"/>
    <property type="match status" value="1"/>
</dbReference>
<dbReference type="CDD" id="cd07557">
    <property type="entry name" value="trimeric_dUTPase"/>
    <property type="match status" value="1"/>
</dbReference>
<evidence type="ECO:0000313" key="12">
    <source>
        <dbReference type="EMBL" id="RDB82010.1"/>
    </source>
</evidence>
<comment type="similarity">
    <text evidence="2 8">Belongs to the dUTPase family.</text>
</comment>
<dbReference type="EMBL" id="PPTY01000001">
    <property type="protein sequence ID" value="RDB89002.1"/>
    <property type="molecule type" value="Genomic_DNA"/>
</dbReference>
<name>A0A369MNB1_EGGLN</name>
<organism evidence="11 19">
    <name type="scientific">Eggerthella lenta</name>
    <name type="common">Eubacterium lentum</name>
    <dbReference type="NCBI Taxonomy" id="84112"/>
    <lineage>
        <taxon>Bacteria</taxon>
        <taxon>Bacillati</taxon>
        <taxon>Actinomycetota</taxon>
        <taxon>Coriobacteriia</taxon>
        <taxon>Eggerthellales</taxon>
        <taxon>Eggerthellaceae</taxon>
        <taxon>Eggerthella</taxon>
    </lineage>
</organism>
<evidence type="ECO:0000313" key="16">
    <source>
        <dbReference type="Proteomes" id="UP000253752"/>
    </source>
</evidence>
<comment type="pathway">
    <text evidence="8">Pyrimidine metabolism; dUMP biosynthesis; dUMP from dCTP (dUTP route): step 2/2.</text>
</comment>
<comment type="caution">
    <text evidence="8">Lacks conserved residue(s) required for the propagation of feature annotation.</text>
</comment>
<comment type="catalytic activity">
    <reaction evidence="7 8">
        <text>dUTP + H2O = dUMP + diphosphate + H(+)</text>
        <dbReference type="Rhea" id="RHEA:10248"/>
        <dbReference type="ChEBI" id="CHEBI:15377"/>
        <dbReference type="ChEBI" id="CHEBI:15378"/>
        <dbReference type="ChEBI" id="CHEBI:33019"/>
        <dbReference type="ChEBI" id="CHEBI:61555"/>
        <dbReference type="ChEBI" id="CHEBI:246422"/>
        <dbReference type="EC" id="3.6.1.23"/>
    </reaction>
</comment>
<dbReference type="GO" id="GO:0000287">
    <property type="term" value="F:magnesium ion binding"/>
    <property type="evidence" value="ECO:0007669"/>
    <property type="project" value="UniProtKB-UniRule"/>
</dbReference>
<evidence type="ECO:0000256" key="2">
    <source>
        <dbReference type="ARBA" id="ARBA00006581"/>
    </source>
</evidence>
<dbReference type="GO" id="GO:0006226">
    <property type="term" value="P:dUMP biosynthetic process"/>
    <property type="evidence" value="ECO:0007669"/>
    <property type="project" value="UniProtKB-UniRule"/>
</dbReference>
<dbReference type="InterPro" id="IPR033704">
    <property type="entry name" value="dUTPase_trimeric"/>
</dbReference>
<evidence type="ECO:0000256" key="3">
    <source>
        <dbReference type="ARBA" id="ARBA00022723"/>
    </source>
</evidence>
<dbReference type="EMBL" id="PPUQ01000023">
    <property type="protein sequence ID" value="RDC35405.1"/>
    <property type="molecule type" value="Genomic_DNA"/>
</dbReference>
<evidence type="ECO:0000259" key="9">
    <source>
        <dbReference type="Pfam" id="PF00692"/>
    </source>
</evidence>
<proteinExistence type="inferred from homology"/>
<evidence type="ECO:0000256" key="1">
    <source>
        <dbReference type="ARBA" id="ARBA00001946"/>
    </source>
</evidence>
<feature type="binding site" evidence="8">
    <location>
        <begin position="66"/>
        <end position="68"/>
    </location>
    <ligand>
        <name>substrate</name>
    </ligand>
</feature>
<evidence type="ECO:0000313" key="21">
    <source>
        <dbReference type="Proteomes" id="UP000436429"/>
    </source>
</evidence>
<dbReference type="Gene3D" id="2.70.40.10">
    <property type="match status" value="1"/>
</dbReference>
<dbReference type="EMBL" id="WPOM01000001">
    <property type="protein sequence ID" value="MVN31704.1"/>
    <property type="molecule type" value="Genomic_DNA"/>
</dbReference>
<dbReference type="Proteomes" id="UP000253752">
    <property type="component" value="Unassembled WGS sequence"/>
</dbReference>
<evidence type="ECO:0000256" key="5">
    <source>
        <dbReference type="ARBA" id="ARBA00022842"/>
    </source>
</evidence>
<dbReference type="Proteomes" id="UP000436429">
    <property type="component" value="Unassembled WGS sequence"/>
</dbReference>
<feature type="domain" description="dUTPase-like" evidence="9">
    <location>
        <begin position="17"/>
        <end position="146"/>
    </location>
</feature>
<evidence type="ECO:0000313" key="13">
    <source>
        <dbReference type="EMBL" id="RDB89002.1"/>
    </source>
</evidence>
<comment type="cofactor">
    <cofactor evidence="1 8">
        <name>Mg(2+)</name>
        <dbReference type="ChEBI" id="CHEBI:18420"/>
    </cofactor>
</comment>
<dbReference type="PANTHER" id="PTHR11241:SF0">
    <property type="entry name" value="DEOXYURIDINE 5'-TRIPHOSPHATE NUCLEOTIDOHYDROLASE"/>
    <property type="match status" value="1"/>
</dbReference>
<dbReference type="Proteomes" id="UP000253857">
    <property type="component" value="Unassembled WGS sequence"/>
</dbReference>
<evidence type="ECO:0000256" key="6">
    <source>
        <dbReference type="ARBA" id="ARBA00023080"/>
    </source>
</evidence>
<keyword evidence="3 8" id="KW-0479">Metal-binding</keyword>
<dbReference type="NCBIfam" id="TIGR00576">
    <property type="entry name" value="dut"/>
    <property type="match status" value="1"/>
</dbReference>